<feature type="domain" description="RING-type" evidence="7">
    <location>
        <begin position="181"/>
        <end position="476"/>
    </location>
</feature>
<gene>
    <name evidence="8" type="ORF">JYZ213_LOCUS2999</name>
    <name evidence="9" type="ORF">OXD698_LOCUS11611</name>
</gene>
<keyword evidence="6" id="KW-0862">Zinc</keyword>
<keyword evidence="1" id="KW-0808">Transferase</keyword>
<name>A0A813PSM7_9BILA</name>
<reference evidence="8" key="1">
    <citation type="submission" date="2021-02" db="EMBL/GenBank/DDBJ databases">
        <authorList>
            <person name="Nowell W R."/>
        </authorList>
    </citation>
    <scope>NUCLEOTIDE SEQUENCE</scope>
</reference>
<evidence type="ECO:0000256" key="6">
    <source>
        <dbReference type="ARBA" id="ARBA00022833"/>
    </source>
</evidence>
<dbReference type="InterPro" id="IPR044066">
    <property type="entry name" value="TRIAD_supradom"/>
</dbReference>
<evidence type="ECO:0000256" key="3">
    <source>
        <dbReference type="ARBA" id="ARBA00022737"/>
    </source>
</evidence>
<proteinExistence type="predicted"/>
<evidence type="ECO:0000256" key="2">
    <source>
        <dbReference type="ARBA" id="ARBA00022723"/>
    </source>
</evidence>
<dbReference type="Proteomes" id="UP000663845">
    <property type="component" value="Unassembled WGS sequence"/>
</dbReference>
<organism evidence="8 10">
    <name type="scientific">Adineta steineri</name>
    <dbReference type="NCBI Taxonomy" id="433720"/>
    <lineage>
        <taxon>Eukaryota</taxon>
        <taxon>Metazoa</taxon>
        <taxon>Spiralia</taxon>
        <taxon>Gnathifera</taxon>
        <taxon>Rotifera</taxon>
        <taxon>Eurotatoria</taxon>
        <taxon>Bdelloidea</taxon>
        <taxon>Adinetida</taxon>
        <taxon>Adinetidae</taxon>
        <taxon>Adineta</taxon>
    </lineage>
</organism>
<dbReference type="PROSITE" id="PS51873">
    <property type="entry name" value="TRIAD"/>
    <property type="match status" value="1"/>
</dbReference>
<keyword evidence="2" id="KW-0479">Metal-binding</keyword>
<dbReference type="EMBL" id="CAJNOG010000016">
    <property type="protein sequence ID" value="CAF0759954.1"/>
    <property type="molecule type" value="Genomic_DNA"/>
</dbReference>
<evidence type="ECO:0000313" key="9">
    <source>
        <dbReference type="EMBL" id="CAF3691153.1"/>
    </source>
</evidence>
<dbReference type="EMBL" id="CAJOAZ010000653">
    <property type="protein sequence ID" value="CAF3691153.1"/>
    <property type="molecule type" value="Genomic_DNA"/>
</dbReference>
<evidence type="ECO:0000313" key="10">
    <source>
        <dbReference type="Proteomes" id="UP000663845"/>
    </source>
</evidence>
<keyword evidence="4" id="KW-0863">Zinc-finger</keyword>
<dbReference type="InterPro" id="IPR043136">
    <property type="entry name" value="B30.2/SPRY_sf"/>
</dbReference>
<evidence type="ECO:0000313" key="8">
    <source>
        <dbReference type="EMBL" id="CAF0759954.1"/>
    </source>
</evidence>
<comment type="caution">
    <text evidence="8">The sequence shown here is derived from an EMBL/GenBank/DDBJ whole genome shotgun (WGS) entry which is preliminary data.</text>
</comment>
<accession>A0A813PSM7</accession>
<dbReference type="GO" id="GO:0016740">
    <property type="term" value="F:transferase activity"/>
    <property type="evidence" value="ECO:0007669"/>
    <property type="project" value="UniProtKB-KW"/>
</dbReference>
<keyword evidence="3" id="KW-0677">Repeat</keyword>
<dbReference type="GO" id="GO:0008270">
    <property type="term" value="F:zinc ion binding"/>
    <property type="evidence" value="ECO:0007669"/>
    <property type="project" value="UniProtKB-KW"/>
</dbReference>
<keyword evidence="5" id="KW-0833">Ubl conjugation pathway</keyword>
<dbReference type="Proteomes" id="UP000663844">
    <property type="component" value="Unassembled WGS sequence"/>
</dbReference>
<evidence type="ECO:0000259" key="7">
    <source>
        <dbReference type="PROSITE" id="PS51873"/>
    </source>
</evidence>
<protein>
    <recommendedName>
        <fullName evidence="7">RING-type domain-containing protein</fullName>
    </recommendedName>
</protein>
<dbReference type="Gene3D" id="2.60.120.920">
    <property type="match status" value="1"/>
</dbReference>
<evidence type="ECO:0000256" key="4">
    <source>
        <dbReference type="ARBA" id="ARBA00022771"/>
    </source>
</evidence>
<sequence>MSTTSDTYECHACTFIQSIKRPTCELCESHNPYFLSENYTKNAEGATAMFDSTQEYKVVECSQCNYINIGDDIQICEGCKKNPYNVHDSSKKFRPDSGDDVIIVEDTEKSQTKPIEEKAAAAVEKGMDNKQLVPYFNRYILLIRDQRHQKQTFTVDQLHEFLTELFNTLEYKTNQSEGQLTFTTCQICYDEDKPMVTMKACNHCVLCTDDFNEYLTVRIRDGDILPWIPCPAESCSIPCHAENIVKNGHLKYFELLTFLTTYMLKKLSRNENFITCIHCERGGFLQMGPSKKQNVTCPICTRKQTIEKGVDGDLDIDFKKMIQTGQLRECPTCRHLTLKEKGVCNVIECAKCGIWWNWNTREQGHNGTDLKNRARMNGTLWEPGELYYQQQLEVNNPEEFKALLERNGITYDPNYVRVLDTMYSIANKPEKCHDCEENNNNDGWFICQECHRIFCSRHSIIHRHQLIQTPPSTERYNRHVHLDQIAEWERKAIEKIRKQADDARRPLIAPPTPMNETSPSPVLVNEQQSGPFTRLLTASSNFEKQSPIIDEYELLSDETLDEMIGNNPLTLPPDEINIEGHISFASQYPYMTGIHRLRLSIDKFNYPLSWAFIGIVSEGIQIQNQEDFKSTNRSSFGWHLGRQSIIYNRQTSTSYNYDGRHIRSGDILTIIINCNQNKIEMKNERTLYTHSISIDSNYWPFPWLFAVNFNYKNKDSMHLLK</sequence>
<evidence type="ECO:0000256" key="5">
    <source>
        <dbReference type="ARBA" id="ARBA00022786"/>
    </source>
</evidence>
<evidence type="ECO:0000256" key="1">
    <source>
        <dbReference type="ARBA" id="ARBA00022679"/>
    </source>
</evidence>
<dbReference type="AlphaFoldDB" id="A0A813PSM7"/>